<organism evidence="5 6">
    <name type="scientific">Thalassotalea euphylliae</name>
    <dbReference type="NCBI Taxonomy" id="1655234"/>
    <lineage>
        <taxon>Bacteria</taxon>
        <taxon>Pseudomonadati</taxon>
        <taxon>Pseudomonadota</taxon>
        <taxon>Gammaproteobacteria</taxon>
        <taxon>Alteromonadales</taxon>
        <taxon>Colwelliaceae</taxon>
        <taxon>Thalassotalea</taxon>
    </lineage>
</organism>
<keyword evidence="2" id="KW-0949">S-adenosyl-L-methionine</keyword>
<protein>
    <submittedName>
        <fullName evidence="5">23S rRNA (Guanine(745)-N(1))-methyltransferase</fullName>
        <ecNumber evidence="5">2.1.1.187</ecNumber>
    </submittedName>
</protein>
<sequence length="279" mass="31770">MSVSVAEYSCPICQSPLALTNSIYRCEQNHCFDLAKENYVNLLPVQFKHSKNPGDNKAMVNARRAFLEKSYYQPLIECLVAKYQEFGLVTGKLLDAGCGEGYYTHQHKQEYNQVYGVDIAKEAIKKAGKKYRDCHFSVGTLSKLSFADSFFDWIVSIYAPILEPEFTRVLADQGYLITVTPGANHLAELKQQVYQQALPHDETRQPITELTLVDEWQLSYPMTLATGEDCLNLLSMTPFAFKASEQVKEWLAKQVDFTCQADFLIKLYQKTKGLKEVKE</sequence>
<reference evidence="5 6" key="1">
    <citation type="submission" date="2018-08" db="EMBL/GenBank/DDBJ databases">
        <title>Thalassotalea euphylliae genome.</title>
        <authorList>
            <person name="Summers S."/>
            <person name="Rice S.A."/>
            <person name="Freckelton M.L."/>
            <person name="Nedved B.T."/>
            <person name="Hadfield M.G."/>
        </authorList>
    </citation>
    <scope>NUCLEOTIDE SEQUENCE [LARGE SCALE GENOMIC DNA]</scope>
    <source>
        <strain evidence="5 6">H2</strain>
    </source>
</reference>
<dbReference type="Pfam" id="PF21302">
    <property type="entry name" value="Zn_ribbon_RlmA"/>
    <property type="match status" value="1"/>
</dbReference>
<dbReference type="InterPro" id="IPR029063">
    <property type="entry name" value="SAM-dependent_MTases_sf"/>
</dbReference>
<dbReference type="InterPro" id="IPR016718">
    <property type="entry name" value="rRNA_m1G-MeTrfase_A_prd"/>
</dbReference>
<dbReference type="Proteomes" id="UP000256999">
    <property type="component" value="Unassembled WGS sequence"/>
</dbReference>
<name>A0A3E0UFQ2_9GAMM</name>
<gene>
    <name evidence="5" type="ORF">DXX92_08760</name>
</gene>
<dbReference type="OrthoDB" id="108476at2"/>
<evidence type="ECO:0000313" key="6">
    <source>
        <dbReference type="Proteomes" id="UP000256999"/>
    </source>
</evidence>
<feature type="binding site" evidence="1">
    <location>
        <position position="13"/>
    </location>
    <ligand>
        <name>Zn(2+)</name>
        <dbReference type="ChEBI" id="CHEBI:29105"/>
    </ligand>
</feature>
<proteinExistence type="predicted"/>
<accession>A0A3E0UFQ2</accession>
<dbReference type="EC" id="2.1.1.187" evidence="5"/>
<comment type="caution">
    <text evidence="5">The sequence shown here is derived from an EMBL/GenBank/DDBJ whole genome shotgun (WGS) entry which is preliminary data.</text>
</comment>
<dbReference type="Gene3D" id="3.40.50.150">
    <property type="entry name" value="Vaccinia Virus protein VP39"/>
    <property type="match status" value="1"/>
</dbReference>
<feature type="domain" description="23S rRNA (guanine(745)-N(1))-methyltransferase N-terminal" evidence="4">
    <location>
        <begin position="8"/>
        <end position="51"/>
    </location>
</feature>
<keyword evidence="1" id="KW-0862">Zinc</keyword>
<evidence type="ECO:0000259" key="4">
    <source>
        <dbReference type="Pfam" id="PF21302"/>
    </source>
</evidence>
<dbReference type="GO" id="GO:0046872">
    <property type="term" value="F:metal ion binding"/>
    <property type="evidence" value="ECO:0007669"/>
    <property type="project" value="UniProtKB-KW"/>
</dbReference>
<dbReference type="PANTHER" id="PTHR43460">
    <property type="entry name" value="METHYLTRANSFERASE"/>
    <property type="match status" value="1"/>
</dbReference>
<evidence type="ECO:0000259" key="3">
    <source>
        <dbReference type="Pfam" id="PF13847"/>
    </source>
</evidence>
<keyword evidence="5" id="KW-0808">Transferase</keyword>
<feature type="binding site" evidence="1">
    <location>
        <position position="10"/>
    </location>
    <ligand>
        <name>Zn(2+)</name>
        <dbReference type="ChEBI" id="CHEBI:29105"/>
    </ligand>
</feature>
<feature type="binding site" evidence="1">
    <location>
        <position position="30"/>
    </location>
    <ligand>
        <name>Zn(2+)</name>
        <dbReference type="ChEBI" id="CHEBI:29105"/>
    </ligand>
</feature>
<evidence type="ECO:0000313" key="5">
    <source>
        <dbReference type="EMBL" id="REL35433.1"/>
    </source>
</evidence>
<feature type="binding site" evidence="1">
    <location>
        <position position="26"/>
    </location>
    <ligand>
        <name>Zn(2+)</name>
        <dbReference type="ChEBI" id="CHEBI:29105"/>
    </ligand>
</feature>
<dbReference type="CDD" id="cd02440">
    <property type="entry name" value="AdoMet_MTases"/>
    <property type="match status" value="1"/>
</dbReference>
<evidence type="ECO:0000256" key="2">
    <source>
        <dbReference type="PIRSR" id="PIRSR018249-2"/>
    </source>
</evidence>
<dbReference type="EMBL" id="QUOV01000001">
    <property type="protein sequence ID" value="REL35433.1"/>
    <property type="molecule type" value="Genomic_DNA"/>
</dbReference>
<feature type="binding site" evidence="2">
    <location>
        <position position="72"/>
    </location>
    <ligand>
        <name>S-adenosyl-L-methionine</name>
        <dbReference type="ChEBI" id="CHEBI:59789"/>
    </ligand>
</feature>
<dbReference type="InterPro" id="IPR048647">
    <property type="entry name" value="RlmA_N"/>
</dbReference>
<dbReference type="Pfam" id="PF13847">
    <property type="entry name" value="Methyltransf_31"/>
    <property type="match status" value="1"/>
</dbReference>
<keyword evidence="1" id="KW-0479">Metal-binding</keyword>
<dbReference type="PIRSF" id="PIRSF018249">
    <property type="entry name" value="MyrA_prd"/>
    <property type="match status" value="1"/>
</dbReference>
<dbReference type="SUPFAM" id="SSF53335">
    <property type="entry name" value="S-adenosyl-L-methionine-dependent methyltransferases"/>
    <property type="match status" value="1"/>
</dbReference>
<dbReference type="AlphaFoldDB" id="A0A3E0UFQ2"/>
<feature type="binding site" evidence="2">
    <location>
        <begin position="100"/>
        <end position="101"/>
    </location>
    <ligand>
        <name>S-adenosyl-L-methionine</name>
        <dbReference type="ChEBI" id="CHEBI:59789"/>
    </ligand>
</feature>
<dbReference type="NCBIfam" id="NF008300">
    <property type="entry name" value="PRK11088.1"/>
    <property type="match status" value="1"/>
</dbReference>
<dbReference type="InterPro" id="IPR025714">
    <property type="entry name" value="Methyltranfer_dom"/>
</dbReference>
<feature type="domain" description="Methyltransferase" evidence="3">
    <location>
        <begin position="92"/>
        <end position="197"/>
    </location>
</feature>
<dbReference type="PANTHER" id="PTHR43460:SF1">
    <property type="entry name" value="METHYLTRANSFERASE TYPE 11 DOMAIN-CONTAINING PROTEIN"/>
    <property type="match status" value="1"/>
</dbReference>
<dbReference type="RefSeq" id="WP_116000106.1">
    <property type="nucleotide sequence ID" value="NZ_QUOV01000001.1"/>
</dbReference>
<dbReference type="InterPro" id="IPR052939">
    <property type="entry name" value="23S_rRNA_MeTrnsfrase_RlmA"/>
</dbReference>
<feature type="binding site" evidence="2">
    <location>
        <position position="185"/>
    </location>
    <ligand>
        <name>S-adenosyl-L-methionine</name>
        <dbReference type="ChEBI" id="CHEBI:59789"/>
    </ligand>
</feature>
<keyword evidence="5" id="KW-0489">Methyltransferase</keyword>
<dbReference type="GO" id="GO:0052911">
    <property type="term" value="F:23S rRNA (guanine(745)-N(1))-methyltransferase activity"/>
    <property type="evidence" value="ECO:0007669"/>
    <property type="project" value="UniProtKB-EC"/>
</dbReference>
<evidence type="ECO:0000256" key="1">
    <source>
        <dbReference type="PIRSR" id="PIRSR018249-1"/>
    </source>
</evidence>